<comment type="caution">
    <text evidence="5">The sequence shown here is derived from an EMBL/GenBank/DDBJ whole genome shotgun (WGS) entry which is preliminary data.</text>
</comment>
<keyword evidence="2" id="KW-0547">Nucleotide-binding</keyword>
<dbReference type="InterPro" id="IPR051451">
    <property type="entry name" value="PhoH2-like"/>
</dbReference>
<organism evidence="5 6">
    <name type="scientific">Algoriphagus sediminis</name>
    <dbReference type="NCBI Taxonomy" id="3057113"/>
    <lineage>
        <taxon>Bacteria</taxon>
        <taxon>Pseudomonadati</taxon>
        <taxon>Bacteroidota</taxon>
        <taxon>Cytophagia</taxon>
        <taxon>Cytophagales</taxon>
        <taxon>Cyclobacteriaceae</taxon>
        <taxon>Algoriphagus</taxon>
    </lineage>
</organism>
<dbReference type="SMART" id="SM00670">
    <property type="entry name" value="PINc"/>
    <property type="match status" value="1"/>
</dbReference>
<name>A0ABT7YCE1_9BACT</name>
<proteinExistence type="inferred from homology"/>
<accession>A0ABT7YCE1</accession>
<dbReference type="Gene3D" id="3.40.50.300">
    <property type="entry name" value="P-loop containing nucleotide triphosphate hydrolases"/>
    <property type="match status" value="1"/>
</dbReference>
<dbReference type="PANTHER" id="PTHR30473">
    <property type="entry name" value="PROTEIN PHOH"/>
    <property type="match status" value="1"/>
</dbReference>
<dbReference type="SUPFAM" id="SSF52540">
    <property type="entry name" value="P-loop containing nucleoside triphosphate hydrolases"/>
    <property type="match status" value="1"/>
</dbReference>
<protein>
    <submittedName>
        <fullName evidence="5">PhoH family protein</fullName>
    </submittedName>
</protein>
<gene>
    <name evidence="5" type="ORF">QVH07_08510</name>
</gene>
<dbReference type="EMBL" id="JAUEPH010000003">
    <property type="protein sequence ID" value="MDN3204188.1"/>
    <property type="molecule type" value="Genomic_DNA"/>
</dbReference>
<dbReference type="InterPro" id="IPR027417">
    <property type="entry name" value="P-loop_NTPase"/>
</dbReference>
<reference evidence="5" key="1">
    <citation type="submission" date="2023-06" db="EMBL/GenBank/DDBJ databases">
        <title>Robiginitalea aurantiacus sp. nov. and Algoriphagus sediminis sp. nov., isolated from coastal sediment.</title>
        <authorList>
            <person name="Zhou Z.Y."/>
            <person name="An J."/>
            <person name="Jia Y.W."/>
            <person name="Du Z.J."/>
        </authorList>
    </citation>
    <scope>NUCLEOTIDE SEQUENCE</scope>
    <source>
        <strain evidence="5">C2-7</strain>
    </source>
</reference>
<dbReference type="PANTHER" id="PTHR30473:SF2">
    <property type="entry name" value="PIN DOMAIN-CONTAINING PROTEIN"/>
    <property type="match status" value="1"/>
</dbReference>
<evidence type="ECO:0000313" key="5">
    <source>
        <dbReference type="EMBL" id="MDN3204188.1"/>
    </source>
</evidence>
<dbReference type="Pfam" id="PF13638">
    <property type="entry name" value="PIN_4"/>
    <property type="match status" value="1"/>
</dbReference>
<evidence type="ECO:0000259" key="4">
    <source>
        <dbReference type="SMART" id="SM00670"/>
    </source>
</evidence>
<evidence type="ECO:0000256" key="3">
    <source>
        <dbReference type="ARBA" id="ARBA00022840"/>
    </source>
</evidence>
<keyword evidence="6" id="KW-1185">Reference proteome</keyword>
<evidence type="ECO:0000256" key="2">
    <source>
        <dbReference type="ARBA" id="ARBA00022741"/>
    </source>
</evidence>
<dbReference type="CDD" id="cd09883">
    <property type="entry name" value="PIN_VapC_PhoHL-ATPase"/>
    <property type="match status" value="1"/>
</dbReference>
<feature type="domain" description="PIN" evidence="4">
    <location>
        <begin position="11"/>
        <end position="141"/>
    </location>
</feature>
<comment type="similarity">
    <text evidence="1">Belongs to the PhoH family.</text>
</comment>
<sequence length="448" mass="51360">MPRAKADKDRKIFVLDTSVILYAHNSIMNFAEHDVVIPITVLEELDQFKKGNDSKNFEAREFIRLLDKLSMDHMIHNWTPLNGKTKGNFRVLMNPENKLNANEVFGEEKNDHKILNAAIYLKENEKKRKVILVSKDINLRLKAKSLDLLAEDYETGKIKNITELENTGKYQLDNVDPTHINTLYDVGFVEAKLVLGTRKRKANAFYILKSDKNSVLTYYNPDQNVLERVDKRLAYNVKPKNAEQAFALHAVMDPNIKLVTIQGVAGTGKTLLALAGALEQRRSYKQIFLARPVVPLSNKDIGYLPGDIKSKLNPYMEPLWDNLKFIQNQYKETDKEYQRITDLVNQEKLVIQPLAYIRGRSLSNIFFIVDEAQNLTPHEIKTIISRAGENTKIVFTGDVFQIDTPYLDSQSNGMSYLIDRIKDHPLYAHIKLEKGERSELANLANELL</sequence>
<evidence type="ECO:0000313" key="6">
    <source>
        <dbReference type="Proteomes" id="UP001171916"/>
    </source>
</evidence>
<dbReference type="RefSeq" id="WP_289999739.1">
    <property type="nucleotide sequence ID" value="NZ_JAUEPH010000003.1"/>
</dbReference>
<dbReference type="Gene3D" id="3.40.50.1010">
    <property type="entry name" value="5'-nuclease"/>
    <property type="match status" value="1"/>
</dbReference>
<dbReference type="Pfam" id="PF02562">
    <property type="entry name" value="PhoH"/>
    <property type="match status" value="1"/>
</dbReference>
<dbReference type="Proteomes" id="UP001171916">
    <property type="component" value="Unassembled WGS sequence"/>
</dbReference>
<evidence type="ECO:0000256" key="1">
    <source>
        <dbReference type="ARBA" id="ARBA00010393"/>
    </source>
</evidence>
<dbReference type="InterPro" id="IPR002716">
    <property type="entry name" value="PIN_dom"/>
</dbReference>
<dbReference type="InterPro" id="IPR003714">
    <property type="entry name" value="PhoH"/>
</dbReference>
<keyword evidence="3" id="KW-0067">ATP-binding</keyword>